<dbReference type="Proteomes" id="UP001189429">
    <property type="component" value="Unassembled WGS sequence"/>
</dbReference>
<keyword evidence="3" id="KW-1185">Reference proteome</keyword>
<reference evidence="2" key="1">
    <citation type="submission" date="2023-10" db="EMBL/GenBank/DDBJ databases">
        <authorList>
            <person name="Chen Y."/>
            <person name="Shah S."/>
            <person name="Dougan E. K."/>
            <person name="Thang M."/>
            <person name="Chan C."/>
        </authorList>
    </citation>
    <scope>NUCLEOTIDE SEQUENCE [LARGE SCALE GENOMIC DNA]</scope>
</reference>
<dbReference type="EMBL" id="CAUYUJ010003111">
    <property type="protein sequence ID" value="CAK0803914.1"/>
    <property type="molecule type" value="Genomic_DNA"/>
</dbReference>
<comment type="caution">
    <text evidence="2">The sequence shown here is derived from an EMBL/GenBank/DDBJ whole genome shotgun (WGS) entry which is preliminary data.</text>
</comment>
<gene>
    <name evidence="2" type="ORF">PCOR1329_LOCUS10879</name>
</gene>
<sequence length="305" mass="32621">RIREGGGGSACCARRRRACTGVPPPRQSRPPPSTAGAHGGWRPLGAVLAGAAGAAGEGFVALAEPGTFLAEGSDARDVGVTGGSVGGACVHFGTRCLRARDTRVYENLRHAATAGRKSWLVYGKDGRYMKVVEIGVLCVDGRLGRRIWWCSAYPATVLGPLTKVPSVSHGRFLGCRGQLVATTHMANHVATGYFFGNKCSGEPFKLPQERRGRQRGFREGRRQARNAPRGLILRAGPGRHRGTLDPAGGVRRVLGGAAPSPTRVPFPPGWRQDCRPRGRQGAGRGGHRPAGRRRHPPRRPRQHRG</sequence>
<proteinExistence type="predicted"/>
<evidence type="ECO:0000313" key="2">
    <source>
        <dbReference type="EMBL" id="CAK0803914.1"/>
    </source>
</evidence>
<accession>A0ABN9QDC6</accession>
<evidence type="ECO:0000256" key="1">
    <source>
        <dbReference type="SAM" id="MobiDB-lite"/>
    </source>
</evidence>
<feature type="non-terminal residue" evidence="2">
    <location>
        <position position="305"/>
    </location>
</feature>
<protein>
    <submittedName>
        <fullName evidence="2">Uncharacterized protein</fullName>
    </submittedName>
</protein>
<feature type="region of interest" description="Disordered" evidence="1">
    <location>
        <begin position="204"/>
        <end position="305"/>
    </location>
</feature>
<evidence type="ECO:0000313" key="3">
    <source>
        <dbReference type="Proteomes" id="UP001189429"/>
    </source>
</evidence>
<feature type="compositionally biased region" description="Basic residues" evidence="1">
    <location>
        <begin position="285"/>
        <end position="305"/>
    </location>
</feature>
<feature type="compositionally biased region" description="Basic and acidic residues" evidence="1">
    <location>
        <begin position="207"/>
        <end position="222"/>
    </location>
</feature>
<feature type="non-terminal residue" evidence="2">
    <location>
        <position position="1"/>
    </location>
</feature>
<name>A0ABN9QDC6_9DINO</name>
<organism evidence="2 3">
    <name type="scientific">Prorocentrum cordatum</name>
    <dbReference type="NCBI Taxonomy" id="2364126"/>
    <lineage>
        <taxon>Eukaryota</taxon>
        <taxon>Sar</taxon>
        <taxon>Alveolata</taxon>
        <taxon>Dinophyceae</taxon>
        <taxon>Prorocentrales</taxon>
        <taxon>Prorocentraceae</taxon>
        <taxon>Prorocentrum</taxon>
    </lineage>
</organism>
<feature type="compositionally biased region" description="Low complexity" evidence="1">
    <location>
        <begin position="247"/>
        <end position="258"/>
    </location>
</feature>
<feature type="region of interest" description="Disordered" evidence="1">
    <location>
        <begin position="19"/>
        <end position="40"/>
    </location>
</feature>
<feature type="compositionally biased region" description="Pro residues" evidence="1">
    <location>
        <begin position="22"/>
        <end position="33"/>
    </location>
</feature>